<accession>A0A510J8N5</accession>
<feature type="domain" description="PepSY" evidence="2">
    <location>
        <begin position="51"/>
        <end position="110"/>
    </location>
</feature>
<name>A0A510J8N5_9FUSO</name>
<feature type="signal peptide" evidence="1">
    <location>
        <begin position="1"/>
        <end position="24"/>
    </location>
</feature>
<dbReference type="InterPro" id="IPR025711">
    <property type="entry name" value="PepSY"/>
</dbReference>
<evidence type="ECO:0000313" key="3">
    <source>
        <dbReference type="EMBL" id="BBM35537.1"/>
    </source>
</evidence>
<protein>
    <submittedName>
        <fullName evidence="3">Propeptide PepSY amd peptidase M4</fullName>
    </submittedName>
</protein>
<reference evidence="3 4" key="1">
    <citation type="submission" date="2019-07" db="EMBL/GenBank/DDBJ databases">
        <title>Complete Genome Sequence of Leptotrichia goodfellowii Strain JCM 16774.</title>
        <authorList>
            <person name="Watanabe S."/>
            <person name="Cui L."/>
        </authorList>
    </citation>
    <scope>NUCLEOTIDE SEQUENCE [LARGE SCALE GENOMIC DNA]</scope>
    <source>
        <strain evidence="3 4">JCM16774</strain>
    </source>
</reference>
<evidence type="ECO:0000259" key="2">
    <source>
        <dbReference type="Pfam" id="PF03413"/>
    </source>
</evidence>
<evidence type="ECO:0000313" key="4">
    <source>
        <dbReference type="Proteomes" id="UP000321606"/>
    </source>
</evidence>
<dbReference type="Gene3D" id="3.10.450.40">
    <property type="match status" value="1"/>
</dbReference>
<dbReference type="EMBL" id="AP019822">
    <property type="protein sequence ID" value="BBM35537.1"/>
    <property type="molecule type" value="Genomic_DNA"/>
</dbReference>
<feature type="chain" id="PRO_5022051645" evidence="1">
    <location>
        <begin position="25"/>
        <end position="121"/>
    </location>
</feature>
<dbReference type="KEGG" id="lgo:JCM16774_0462"/>
<dbReference type="Pfam" id="PF03413">
    <property type="entry name" value="PepSY"/>
    <property type="match status" value="1"/>
</dbReference>
<sequence>MKNRILNVMILGIMMLGVAGTANSASKSRNSKTGNRDVEAQVRNVTAGSYIGVARAKEIALKKVPGANDSHVTEVHLDREDGRMVYETEIRYNNTKYEFDIDATSGEIVKWKMKKAKNRNY</sequence>
<dbReference type="RefSeq" id="WP_026737077.1">
    <property type="nucleotide sequence ID" value="NZ_AP019822.1"/>
</dbReference>
<dbReference type="AlphaFoldDB" id="A0A510J8N5"/>
<dbReference type="STRING" id="714315.GCA_000516535_00465"/>
<proteinExistence type="predicted"/>
<gene>
    <name evidence="3" type="ORF">JCM16774_0462</name>
</gene>
<keyword evidence="1" id="KW-0732">Signal</keyword>
<dbReference type="OrthoDB" id="80692at2"/>
<dbReference type="Proteomes" id="UP000321606">
    <property type="component" value="Chromosome"/>
</dbReference>
<organism evidence="3 4">
    <name type="scientific">Pseudoleptotrichia goodfellowii</name>
    <dbReference type="NCBI Taxonomy" id="157692"/>
    <lineage>
        <taxon>Bacteria</taxon>
        <taxon>Fusobacteriati</taxon>
        <taxon>Fusobacteriota</taxon>
        <taxon>Fusobacteriia</taxon>
        <taxon>Fusobacteriales</taxon>
        <taxon>Leptotrichiaceae</taxon>
        <taxon>Pseudoleptotrichia</taxon>
    </lineage>
</organism>
<evidence type="ECO:0000256" key="1">
    <source>
        <dbReference type="SAM" id="SignalP"/>
    </source>
</evidence>